<name>A0AB39YKA3_9MICC</name>
<comment type="similarity">
    <text evidence="1">Belongs to the low molecular weight phosphotyrosine protein phosphatase family.</text>
</comment>
<dbReference type="InterPro" id="IPR050438">
    <property type="entry name" value="LMW_PTPase"/>
</dbReference>
<dbReference type="SMART" id="SM00226">
    <property type="entry name" value="LMWPc"/>
    <property type="match status" value="1"/>
</dbReference>
<gene>
    <name evidence="6" type="ORF">ABQM86_16430</name>
</gene>
<evidence type="ECO:0000256" key="4">
    <source>
        <dbReference type="PIRSR" id="PIRSR617867-1"/>
    </source>
</evidence>
<feature type="domain" description="Phosphotyrosine protein phosphatase I" evidence="5">
    <location>
        <begin position="12"/>
        <end position="204"/>
    </location>
</feature>
<dbReference type="Pfam" id="PF01451">
    <property type="entry name" value="LMWPc"/>
    <property type="match status" value="1"/>
</dbReference>
<evidence type="ECO:0000256" key="3">
    <source>
        <dbReference type="ARBA" id="ARBA00022912"/>
    </source>
</evidence>
<protein>
    <recommendedName>
        <fullName evidence="5">Phosphotyrosine protein phosphatase I domain-containing protein</fullName>
    </recommendedName>
</protein>
<dbReference type="InterPro" id="IPR017867">
    <property type="entry name" value="Tyr_phospatase_low_mol_wt"/>
</dbReference>
<keyword evidence="3" id="KW-0904">Protein phosphatase</keyword>
<evidence type="ECO:0000256" key="1">
    <source>
        <dbReference type="ARBA" id="ARBA00011063"/>
    </source>
</evidence>
<dbReference type="PANTHER" id="PTHR11717:SF31">
    <property type="entry name" value="LOW MOLECULAR WEIGHT PROTEIN-TYROSINE-PHOSPHATASE ETP-RELATED"/>
    <property type="match status" value="1"/>
</dbReference>
<feature type="active site" description="Nucleophile" evidence="4">
    <location>
        <position position="18"/>
    </location>
</feature>
<evidence type="ECO:0000256" key="2">
    <source>
        <dbReference type="ARBA" id="ARBA00022801"/>
    </source>
</evidence>
<dbReference type="PANTHER" id="PTHR11717">
    <property type="entry name" value="LOW MOLECULAR WEIGHT PROTEIN TYROSINE PHOSPHATASE"/>
    <property type="match status" value="1"/>
</dbReference>
<evidence type="ECO:0000313" key="6">
    <source>
        <dbReference type="EMBL" id="XDV70535.1"/>
    </source>
</evidence>
<reference evidence="6" key="1">
    <citation type="submission" date="2024-07" db="EMBL/GenBank/DDBJ databases">
        <authorList>
            <person name="Li J."/>
            <person name="Wei H."/>
            <person name="Ma J."/>
        </authorList>
    </citation>
    <scope>NUCLEOTIDE SEQUENCE</scope>
    <source>
        <strain evidence="6">AMU7</strain>
    </source>
</reference>
<dbReference type="SUPFAM" id="SSF52788">
    <property type="entry name" value="Phosphotyrosine protein phosphatases I"/>
    <property type="match status" value="1"/>
</dbReference>
<dbReference type="EMBL" id="CP165735">
    <property type="protein sequence ID" value="XDV70535.1"/>
    <property type="molecule type" value="Genomic_DNA"/>
</dbReference>
<dbReference type="PRINTS" id="PR00719">
    <property type="entry name" value="LMWPTPASE"/>
</dbReference>
<accession>A0AB39YKA3</accession>
<dbReference type="InterPro" id="IPR023485">
    <property type="entry name" value="Ptyr_pPase"/>
</dbReference>
<dbReference type="AlphaFoldDB" id="A0AB39YKA3"/>
<sequence length="209" mass="21686">MTLTNQGAHPPSSILTVCTGNICRSPLAEQLIRAQLHDNGLSSLQVVSAGLHAAEGAPMEPLPAALSREYGGNPNGSVGRQISAGVVEAAGLVLTMTRKQRDELVKKYPGAAQRAFTMAEFARAAAKVPAGEGMAAPAAASWASVTGAVTNTPLAGLVSRTAAIRSTAELRDEDDIPDPINASEAVHRDVAQRIAGHCKDVADILRKHL</sequence>
<dbReference type="InterPro" id="IPR036196">
    <property type="entry name" value="Ptyr_pPase_sf"/>
</dbReference>
<dbReference type="GO" id="GO:0004725">
    <property type="term" value="F:protein tyrosine phosphatase activity"/>
    <property type="evidence" value="ECO:0007669"/>
    <property type="project" value="InterPro"/>
</dbReference>
<keyword evidence="2" id="KW-0378">Hydrolase</keyword>
<dbReference type="RefSeq" id="WP_369744958.1">
    <property type="nucleotide sequence ID" value="NZ_CP165735.1"/>
</dbReference>
<organism evidence="6">
    <name type="scientific">Paenarthrobacter sp. AMU7</name>
    <dbReference type="NCBI Taxonomy" id="3162492"/>
    <lineage>
        <taxon>Bacteria</taxon>
        <taxon>Bacillati</taxon>
        <taxon>Actinomycetota</taxon>
        <taxon>Actinomycetes</taxon>
        <taxon>Micrococcales</taxon>
        <taxon>Micrococcaceae</taxon>
        <taxon>Paenarthrobacter</taxon>
    </lineage>
</organism>
<dbReference type="Gene3D" id="3.40.50.2300">
    <property type="match status" value="1"/>
</dbReference>
<proteinExistence type="inferred from homology"/>
<evidence type="ECO:0000259" key="5">
    <source>
        <dbReference type="SMART" id="SM00226"/>
    </source>
</evidence>
<feature type="active site" evidence="4">
    <location>
        <position position="24"/>
    </location>
</feature>